<dbReference type="InterPro" id="IPR003115">
    <property type="entry name" value="ParB_N"/>
</dbReference>
<dbReference type="NCBIfam" id="TIGR00180">
    <property type="entry name" value="parB_part"/>
    <property type="match status" value="1"/>
</dbReference>
<evidence type="ECO:0000313" key="5">
    <source>
        <dbReference type="EMBL" id="CRY97895.1"/>
    </source>
</evidence>
<dbReference type="Gene3D" id="1.10.10.2830">
    <property type="match status" value="1"/>
</dbReference>
<dbReference type="GO" id="GO:0045881">
    <property type="term" value="P:positive regulation of sporulation resulting in formation of a cellular spore"/>
    <property type="evidence" value="ECO:0007669"/>
    <property type="project" value="TreeGrafter"/>
</dbReference>
<dbReference type="InterPro" id="IPR057240">
    <property type="entry name" value="ParB_dimer_C"/>
</dbReference>
<dbReference type="PANTHER" id="PTHR33375">
    <property type="entry name" value="CHROMOSOME-PARTITIONING PROTEIN PARB-RELATED"/>
    <property type="match status" value="1"/>
</dbReference>
<name>A0A0H5Q929_9ZZZZ</name>
<dbReference type="EMBL" id="LN854287">
    <property type="protein sequence ID" value="CRY97895.1"/>
    <property type="molecule type" value="Genomic_DNA"/>
</dbReference>
<dbReference type="Pfam" id="PF02195">
    <property type="entry name" value="ParB_N"/>
    <property type="match status" value="1"/>
</dbReference>
<evidence type="ECO:0000256" key="2">
    <source>
        <dbReference type="ARBA" id="ARBA00022829"/>
    </source>
</evidence>
<dbReference type="FunFam" id="3.90.1530.30:FF:000001">
    <property type="entry name" value="Chromosome partitioning protein ParB"/>
    <property type="match status" value="1"/>
</dbReference>
<evidence type="ECO:0000256" key="3">
    <source>
        <dbReference type="ARBA" id="ARBA00023125"/>
    </source>
</evidence>
<dbReference type="InterPro" id="IPR036086">
    <property type="entry name" value="ParB/Sulfiredoxin_sf"/>
</dbReference>
<proteinExistence type="inferred from homology"/>
<accession>A0A0H5Q929</accession>
<dbReference type="PANTHER" id="PTHR33375:SF1">
    <property type="entry name" value="CHROMOSOME-PARTITIONING PROTEIN PARB-RELATED"/>
    <property type="match status" value="1"/>
</dbReference>
<dbReference type="InterPro" id="IPR004437">
    <property type="entry name" value="ParB/RepB/Spo0J"/>
</dbReference>
<dbReference type="SUPFAM" id="SSF109709">
    <property type="entry name" value="KorB DNA-binding domain-like"/>
    <property type="match status" value="1"/>
</dbReference>
<dbReference type="Pfam" id="PF17762">
    <property type="entry name" value="HTH_ParB"/>
    <property type="match status" value="1"/>
</dbReference>
<feature type="domain" description="ParB-like N-terminal" evidence="4">
    <location>
        <begin position="31"/>
        <end position="121"/>
    </location>
</feature>
<organism evidence="5">
    <name type="scientific">uncultured prokaryote</name>
    <dbReference type="NCBI Taxonomy" id="198431"/>
    <lineage>
        <taxon>unclassified sequences</taxon>
        <taxon>environmental samples</taxon>
    </lineage>
</organism>
<reference evidence="5" key="1">
    <citation type="submission" date="2015-06" db="EMBL/GenBank/DDBJ databases">
        <authorList>
            <person name="Joergensen T."/>
        </authorList>
    </citation>
    <scope>NUCLEOTIDE SEQUENCE</scope>
    <source>
        <plasmid evidence="5">pRGRH1788</plasmid>
    </source>
</reference>
<dbReference type="AlphaFoldDB" id="A0A0H5Q929"/>
<protein>
    <recommendedName>
        <fullName evidence="4">ParB-like N-terminal domain-containing protein</fullName>
    </recommendedName>
</protein>
<dbReference type="FunFam" id="1.10.10.2830:FF:000001">
    <property type="entry name" value="Chromosome partitioning protein ParB"/>
    <property type="match status" value="1"/>
</dbReference>
<keyword evidence="3" id="KW-0238">DNA-binding</keyword>
<keyword evidence="5" id="KW-0614">Plasmid</keyword>
<sequence>MIKPKNTGLGRGLDALIDTTHVKTDGSSSINEIEIEKIVANPNQPRRNFDSEALEELSMSIRELGVISPITLRKNDDDTYLIIAGERRYRAAQMAGLSTIPAYIRTAKDEQVMEMALIENVQREDLDAIEIALAYQRLMDEYHLTQERMSERVGKKRATIANYLRLLKLPAEIQMGIQKKKIDMGHARAILGLKEPTEQLQLYKRIVSEGLSVRKVEELASGGELQKQAKQKNPVAQLPELETLQQELSRFFGTKVKMNCNPQGKGKITIAFGSDEELASIMHKLDMRR</sequence>
<keyword evidence="2" id="KW-0159">Chromosome partition</keyword>
<dbReference type="CDD" id="cd16393">
    <property type="entry name" value="SPO0J_N"/>
    <property type="match status" value="1"/>
</dbReference>
<reference evidence="5" key="2">
    <citation type="submission" date="2015-07" db="EMBL/GenBank/DDBJ databases">
        <title>Plasmids, circular viruses and viroids from rat gut.</title>
        <authorList>
            <person name="Jorgensen T.J."/>
            <person name="Hansen M.A."/>
            <person name="Xu Z."/>
            <person name="Tabak M.A."/>
            <person name="Sorensen S.J."/>
            <person name="Hansen L.H."/>
        </authorList>
    </citation>
    <scope>NUCLEOTIDE SEQUENCE</scope>
    <source>
        <plasmid evidence="5">pRGRH1788</plasmid>
    </source>
</reference>
<dbReference type="GO" id="GO:0003677">
    <property type="term" value="F:DNA binding"/>
    <property type="evidence" value="ECO:0007669"/>
    <property type="project" value="UniProtKB-KW"/>
</dbReference>
<comment type="similarity">
    <text evidence="1">Belongs to the ParB family.</text>
</comment>
<dbReference type="SUPFAM" id="SSF110849">
    <property type="entry name" value="ParB/Sulfiredoxin"/>
    <property type="match status" value="1"/>
</dbReference>
<dbReference type="InterPro" id="IPR041468">
    <property type="entry name" value="HTH_ParB/Spo0J"/>
</dbReference>
<evidence type="ECO:0000259" key="4">
    <source>
        <dbReference type="SMART" id="SM00470"/>
    </source>
</evidence>
<geneLocation type="plasmid" evidence="5">
    <name>pRGRH1788</name>
</geneLocation>
<dbReference type="Pfam" id="PF23552">
    <property type="entry name" value="ParB_C"/>
    <property type="match status" value="1"/>
</dbReference>
<dbReference type="GO" id="GO:0007059">
    <property type="term" value="P:chromosome segregation"/>
    <property type="evidence" value="ECO:0007669"/>
    <property type="project" value="UniProtKB-KW"/>
</dbReference>
<dbReference type="SMART" id="SM00470">
    <property type="entry name" value="ParB"/>
    <property type="match status" value="1"/>
</dbReference>
<dbReference type="InterPro" id="IPR050336">
    <property type="entry name" value="Chromosome_partition/occlusion"/>
</dbReference>
<dbReference type="Gene3D" id="3.90.1530.30">
    <property type="match status" value="1"/>
</dbReference>
<evidence type="ECO:0000256" key="1">
    <source>
        <dbReference type="ARBA" id="ARBA00006295"/>
    </source>
</evidence>